<evidence type="ECO:0008006" key="4">
    <source>
        <dbReference type="Google" id="ProtNLM"/>
    </source>
</evidence>
<accession>A0A2R4C867</accession>
<dbReference type="Proteomes" id="UP000240505">
    <property type="component" value="Chromosome"/>
</dbReference>
<feature type="signal peptide" evidence="1">
    <location>
        <begin position="1"/>
        <end position="19"/>
    </location>
</feature>
<reference evidence="2 3" key="1">
    <citation type="submission" date="2018-03" db="EMBL/GenBank/DDBJ databases">
        <title>Massilia armeniaca sp. nov., isolated from desert soil.</title>
        <authorList>
            <person name="Huang H."/>
            <person name="Ren M."/>
        </authorList>
    </citation>
    <scope>NUCLEOTIDE SEQUENCE [LARGE SCALE GENOMIC DNA]</scope>
    <source>
        <strain evidence="2 3">ZMN-3</strain>
    </source>
</reference>
<name>A0A2R4C867_9BURK</name>
<evidence type="ECO:0000256" key="1">
    <source>
        <dbReference type="SAM" id="SignalP"/>
    </source>
</evidence>
<dbReference type="KEGG" id="masz:C9I28_08575"/>
<dbReference type="RefSeq" id="WP_107141125.1">
    <property type="nucleotide sequence ID" value="NZ_CP028324.1"/>
</dbReference>
<keyword evidence="3" id="KW-1185">Reference proteome</keyword>
<gene>
    <name evidence="2" type="ORF">C9I28_08575</name>
</gene>
<evidence type="ECO:0000313" key="2">
    <source>
        <dbReference type="EMBL" id="AVR95775.1"/>
    </source>
</evidence>
<dbReference type="OrthoDB" id="8704180at2"/>
<proteinExistence type="predicted"/>
<protein>
    <recommendedName>
        <fullName evidence="4">Ribosome association toxin RatA</fullName>
    </recommendedName>
</protein>
<dbReference type="Gene3D" id="3.30.530.20">
    <property type="match status" value="1"/>
</dbReference>
<feature type="chain" id="PRO_5015313578" description="Ribosome association toxin RatA" evidence="1">
    <location>
        <begin position="20"/>
        <end position="201"/>
    </location>
</feature>
<evidence type="ECO:0000313" key="3">
    <source>
        <dbReference type="Proteomes" id="UP000240505"/>
    </source>
</evidence>
<dbReference type="Pfam" id="PF10604">
    <property type="entry name" value="Polyketide_cyc2"/>
    <property type="match status" value="1"/>
</dbReference>
<dbReference type="AlphaFoldDB" id="A0A2R4C867"/>
<dbReference type="EMBL" id="CP028324">
    <property type="protein sequence ID" value="AVR95775.1"/>
    <property type="molecule type" value="Genomic_DNA"/>
</dbReference>
<sequence>MPRLFMLVAWLAAAQVAAAPVDVVEEPGGTPGRTFIATTVIAASPERLCRVVQDYASYGSFMPNTRSAVPVGTGPGYVLVDMTLDLPLGQVKQYRLRLEPASSADGCRLAWQLVPRADLRPGQTIADTTGYWDFTALPDGSGSQVRYRVYADPGPVPFGFGWIVEMMSKRSLPRAVEAVRERALNETHGDRHLSAGLPARR</sequence>
<dbReference type="SUPFAM" id="SSF55961">
    <property type="entry name" value="Bet v1-like"/>
    <property type="match status" value="1"/>
</dbReference>
<organism evidence="2 3">
    <name type="scientific">Pseudoduganella armeniaca</name>
    <dbReference type="NCBI Taxonomy" id="2072590"/>
    <lineage>
        <taxon>Bacteria</taxon>
        <taxon>Pseudomonadati</taxon>
        <taxon>Pseudomonadota</taxon>
        <taxon>Betaproteobacteria</taxon>
        <taxon>Burkholderiales</taxon>
        <taxon>Oxalobacteraceae</taxon>
        <taxon>Telluria group</taxon>
        <taxon>Pseudoduganella</taxon>
    </lineage>
</organism>
<keyword evidence="1" id="KW-0732">Signal</keyword>
<dbReference type="InterPro" id="IPR023393">
    <property type="entry name" value="START-like_dom_sf"/>
</dbReference>
<dbReference type="InterPro" id="IPR019587">
    <property type="entry name" value="Polyketide_cyclase/dehydratase"/>
</dbReference>